<reference evidence="1" key="1">
    <citation type="submission" date="2023-04" db="EMBL/GenBank/DDBJ databases">
        <title>Draft Genome sequencing of Naganishia species isolated from polar environments using Oxford Nanopore Technology.</title>
        <authorList>
            <person name="Leo P."/>
            <person name="Venkateswaran K."/>
        </authorList>
    </citation>
    <scope>NUCLEOTIDE SEQUENCE</scope>
    <source>
        <strain evidence="1">MNA-CCFEE 5262</strain>
    </source>
</reference>
<keyword evidence="2" id="KW-1185">Reference proteome</keyword>
<organism evidence="1 2">
    <name type="scientific">Naganishia adeliensis</name>
    <dbReference type="NCBI Taxonomy" id="92952"/>
    <lineage>
        <taxon>Eukaryota</taxon>
        <taxon>Fungi</taxon>
        <taxon>Dikarya</taxon>
        <taxon>Basidiomycota</taxon>
        <taxon>Agaricomycotina</taxon>
        <taxon>Tremellomycetes</taxon>
        <taxon>Filobasidiales</taxon>
        <taxon>Filobasidiaceae</taxon>
        <taxon>Naganishia</taxon>
    </lineage>
</organism>
<proteinExistence type="predicted"/>
<dbReference type="Proteomes" id="UP001230649">
    <property type="component" value="Unassembled WGS sequence"/>
</dbReference>
<dbReference type="EMBL" id="JASBWS010000140">
    <property type="protein sequence ID" value="KAJ9094300.1"/>
    <property type="molecule type" value="Genomic_DNA"/>
</dbReference>
<comment type="caution">
    <text evidence="1">The sequence shown here is derived from an EMBL/GenBank/DDBJ whole genome shotgun (WGS) entry which is preliminary data.</text>
</comment>
<sequence>MSGYLPPSTADGPHFKTFVPSYALRRSSHDHPEATYPARLPRDEIPDVKSFITVGPADAPVVTMPILGFGIWAWGDTLTYGWNGKETPLGYDKNLNEDSIAEAFDKMLELFPKKVLIDTAEFYGVWGLSEKLLGDLIQKRLADHKDRIVLATKFFPHPFRHPWSYPQTVVEAFGGSLSRTKLNDIDIWQLHGPSNGALFGTGGFWPRLTTICDAFAEAYRHGHMKGVGVCNLSQGQTEFMYEEFKKRGVPMVSVQVEFSLLRMDAWKNGFVDWAHSKNVSPHNLCTQFTTDISLPSQLAFIAYSPIGLGRLTGKYNANRLPRGNRNFGHVSWTKIQPIVDELLRIGAIHGKTPTAVALNWIICKGAVPIPTPKNGEQVEDISEALGWKLSRNEEEALDAVGLVNDWDWNLFKHWQNWWWQQG</sequence>
<accession>A0ACC2V4L6</accession>
<evidence type="ECO:0000313" key="1">
    <source>
        <dbReference type="EMBL" id="KAJ9094300.1"/>
    </source>
</evidence>
<name>A0ACC2V4L6_9TREE</name>
<gene>
    <name evidence="1" type="ORF">QFC20_006928</name>
</gene>
<evidence type="ECO:0000313" key="2">
    <source>
        <dbReference type="Proteomes" id="UP001230649"/>
    </source>
</evidence>
<protein>
    <submittedName>
        <fullName evidence="1">Uncharacterized protein</fullName>
    </submittedName>
</protein>